<dbReference type="InterPro" id="IPR013697">
    <property type="entry name" value="DNA_pol_e_suA_C"/>
</dbReference>
<sequence>MEEVEVLTTETAVPRELGLHENKFCTVVLSSSKDDSYFDIYLPKLANFPVLSFSKAKSANTLDVFPWQSQLARKMLARYLSLGSWLDRLHALAEYFDIPIGHIEGDQPLLFARRLVQ</sequence>
<dbReference type="KEGG" id="more:E1B28_008482"/>
<dbReference type="EMBL" id="CM032185">
    <property type="protein sequence ID" value="KAG7092106.1"/>
    <property type="molecule type" value="Genomic_DNA"/>
</dbReference>
<dbReference type="GO" id="GO:0005634">
    <property type="term" value="C:nucleus"/>
    <property type="evidence" value="ECO:0007669"/>
    <property type="project" value="InterPro"/>
</dbReference>
<reference evidence="2" key="1">
    <citation type="journal article" date="2021" name="Genome Biol. Evol.">
        <title>The assembled and annotated genome of the fairy-ring fungus Marasmius oreades.</title>
        <authorList>
            <person name="Hiltunen M."/>
            <person name="Ament-Velasquez S.L."/>
            <person name="Johannesson H."/>
        </authorList>
    </citation>
    <scope>NUCLEOTIDE SEQUENCE</scope>
    <source>
        <strain evidence="2">03SP1</strain>
    </source>
</reference>
<dbReference type="RefSeq" id="XP_043008576.1">
    <property type="nucleotide sequence ID" value="XM_043153292.1"/>
</dbReference>
<proteinExistence type="predicted"/>
<name>A0A9P7RZP4_9AGAR</name>
<evidence type="ECO:0000313" key="3">
    <source>
        <dbReference type="Proteomes" id="UP001049176"/>
    </source>
</evidence>
<dbReference type="GO" id="GO:0008270">
    <property type="term" value="F:zinc ion binding"/>
    <property type="evidence" value="ECO:0007669"/>
    <property type="project" value="InterPro"/>
</dbReference>
<dbReference type="GO" id="GO:0003887">
    <property type="term" value="F:DNA-directed DNA polymerase activity"/>
    <property type="evidence" value="ECO:0007669"/>
    <property type="project" value="InterPro"/>
</dbReference>
<evidence type="ECO:0000313" key="2">
    <source>
        <dbReference type="EMBL" id="KAG7092106.1"/>
    </source>
</evidence>
<dbReference type="Proteomes" id="UP001049176">
    <property type="component" value="Chromosome 5"/>
</dbReference>
<keyword evidence="3" id="KW-1185">Reference proteome</keyword>
<dbReference type="AlphaFoldDB" id="A0A9P7RZP4"/>
<organism evidence="2 3">
    <name type="scientific">Marasmius oreades</name>
    <name type="common">fairy-ring Marasmius</name>
    <dbReference type="NCBI Taxonomy" id="181124"/>
    <lineage>
        <taxon>Eukaryota</taxon>
        <taxon>Fungi</taxon>
        <taxon>Dikarya</taxon>
        <taxon>Basidiomycota</taxon>
        <taxon>Agaricomycotina</taxon>
        <taxon>Agaricomycetes</taxon>
        <taxon>Agaricomycetidae</taxon>
        <taxon>Agaricales</taxon>
        <taxon>Marasmiineae</taxon>
        <taxon>Marasmiaceae</taxon>
        <taxon>Marasmius</taxon>
    </lineage>
</organism>
<dbReference type="GO" id="GO:0006260">
    <property type="term" value="P:DNA replication"/>
    <property type="evidence" value="ECO:0007669"/>
    <property type="project" value="InterPro"/>
</dbReference>
<feature type="domain" description="DNA polymerase epsilon catalytic subunit A C-terminal" evidence="1">
    <location>
        <begin position="21"/>
        <end position="115"/>
    </location>
</feature>
<dbReference type="GeneID" id="66077558"/>
<dbReference type="Pfam" id="PF08490">
    <property type="entry name" value="DUF1744"/>
    <property type="match status" value="1"/>
</dbReference>
<evidence type="ECO:0000259" key="1">
    <source>
        <dbReference type="Pfam" id="PF08490"/>
    </source>
</evidence>
<accession>A0A9P7RZP4</accession>
<comment type="caution">
    <text evidence="2">The sequence shown here is derived from an EMBL/GenBank/DDBJ whole genome shotgun (WGS) entry which is preliminary data.</text>
</comment>
<dbReference type="OrthoDB" id="10060449at2759"/>
<gene>
    <name evidence="2" type="ORF">E1B28_008482</name>
</gene>
<protein>
    <recommendedName>
        <fullName evidence="1">DNA polymerase epsilon catalytic subunit A C-terminal domain-containing protein</fullName>
    </recommendedName>
</protein>